<comment type="caution">
    <text evidence="1">The sequence shown here is derived from an EMBL/GenBank/DDBJ whole genome shotgun (WGS) entry which is preliminary data.</text>
</comment>
<dbReference type="Proteomes" id="UP000054630">
    <property type="component" value="Unassembled WGS sequence"/>
</dbReference>
<sequence>MRINSIRSSPTAEEKDNYPAPLLVWQKHSKQVDQTVLPSHVKLALLIGGTDPPIWSTTGGPFTVSRVLENNSAYSSIRFSIEFGVTLRILTNRMSNGSNQFLPSRLYRLPLTTKACSGLLKKPYSTVRNVAPNTWTTPGVSVPSVELFGGLILYSSASVVIKFVAFRMDFATSIAGGQWGGERAKTVVF</sequence>
<evidence type="ECO:0000313" key="1">
    <source>
        <dbReference type="EMBL" id="KRX13872.1"/>
    </source>
</evidence>
<accession>A0A0V0RHJ1</accession>
<keyword evidence="2" id="KW-1185">Reference proteome</keyword>
<evidence type="ECO:0000313" key="2">
    <source>
        <dbReference type="Proteomes" id="UP000054630"/>
    </source>
</evidence>
<dbReference type="AlphaFoldDB" id="A0A0V0RHJ1"/>
<organism evidence="1 2">
    <name type="scientific">Trichinella nelsoni</name>
    <dbReference type="NCBI Taxonomy" id="6336"/>
    <lineage>
        <taxon>Eukaryota</taxon>
        <taxon>Metazoa</taxon>
        <taxon>Ecdysozoa</taxon>
        <taxon>Nematoda</taxon>
        <taxon>Enoplea</taxon>
        <taxon>Dorylaimia</taxon>
        <taxon>Trichinellida</taxon>
        <taxon>Trichinellidae</taxon>
        <taxon>Trichinella</taxon>
    </lineage>
</organism>
<reference evidence="1 2" key="1">
    <citation type="submission" date="2015-01" db="EMBL/GenBank/DDBJ databases">
        <title>Evolution of Trichinella species and genotypes.</title>
        <authorList>
            <person name="Korhonen P.K."/>
            <person name="Edoardo P."/>
            <person name="Giuseppe L.R."/>
            <person name="Gasser R.B."/>
        </authorList>
    </citation>
    <scope>NUCLEOTIDE SEQUENCE [LARGE SCALE GENOMIC DNA]</scope>
    <source>
        <strain evidence="1">ISS37</strain>
    </source>
</reference>
<name>A0A0V0RHJ1_9BILA</name>
<gene>
    <name evidence="1" type="ORF">T07_13595</name>
</gene>
<proteinExistence type="predicted"/>
<protein>
    <submittedName>
        <fullName evidence="1">Uncharacterized protein</fullName>
    </submittedName>
</protein>
<dbReference type="EMBL" id="JYDL01000180">
    <property type="protein sequence ID" value="KRX13872.1"/>
    <property type="molecule type" value="Genomic_DNA"/>
</dbReference>